<dbReference type="KEGG" id="pbp:STSP1_02300"/>
<dbReference type="Pfam" id="PF21818">
    <property type="entry name" value="DUF6884"/>
    <property type="match status" value="1"/>
</dbReference>
<feature type="domain" description="DUF6884" evidence="1">
    <location>
        <begin position="265"/>
        <end position="395"/>
    </location>
</feature>
<name>A0A1W6LQ25_9BACT</name>
<accession>A0A1W6LQ25</accession>
<dbReference type="STRING" id="1941349.STSP1_02300"/>
<evidence type="ECO:0000259" key="1">
    <source>
        <dbReference type="Pfam" id="PF21818"/>
    </source>
</evidence>
<feature type="domain" description="DUF7663" evidence="2">
    <location>
        <begin position="2"/>
        <end position="231"/>
    </location>
</feature>
<sequence length="397" mass="45468">MSKKLLNDLNNYKQGKLKDWIDNFSGEPRIAWYPSAGVDFRDVLYFNEKFSMFQPPRKPEPPQPDIFIHTDYYPWTTSDFLDTTLIHRDEYTEITVAHLEYLSNLNIPLPAELVRFTENKPVTGIVIYMELNIRSDVLGEFQVPLIYAFVENAGFCSKKILKLNGQITHIYLKNWGCGLGGGHSGGRWVLNILEKVGCELLVTDFDLDSNKGCSEGLIADSHVYNIYPELSGNESVSNLEPIRVHGGFKGYTWSLVRERENMKKVILISCSNQKLSHKAPAKELYTSSLFKKSFNYAESLKPDKIFILSAKYGLLSPEQEINPYDKTLNNVDASKRRKWAGKVVSQLIKETDLQNDQFVLLCGNRYREYITGSLANKEIPLEGMRIGEQLRWLTENL</sequence>
<dbReference type="Pfam" id="PF24699">
    <property type="entry name" value="DUF7663"/>
    <property type="match status" value="1"/>
</dbReference>
<evidence type="ECO:0000259" key="2">
    <source>
        <dbReference type="Pfam" id="PF24699"/>
    </source>
</evidence>
<reference evidence="4" key="1">
    <citation type="submission" date="2017-04" db="EMBL/GenBank/DDBJ databases">
        <title>Comparative genomics and description of representatives of a novel lineage of planctomycetes thriving in anoxic sediments.</title>
        <authorList>
            <person name="Spring S."/>
            <person name="Bunk B."/>
            <person name="Sproer C."/>
        </authorList>
    </citation>
    <scope>NUCLEOTIDE SEQUENCE [LARGE SCALE GENOMIC DNA]</scope>
    <source>
        <strain evidence="4">ST-PulAB-D4</strain>
    </source>
</reference>
<evidence type="ECO:0000313" key="3">
    <source>
        <dbReference type="EMBL" id="ARN57874.1"/>
    </source>
</evidence>
<proteinExistence type="predicted"/>
<dbReference type="EMBL" id="CP021023">
    <property type="protein sequence ID" value="ARN57874.1"/>
    <property type="molecule type" value="Genomic_DNA"/>
</dbReference>
<gene>
    <name evidence="3" type="ORF">STSP1_02300</name>
</gene>
<keyword evidence="4" id="KW-1185">Reference proteome</keyword>
<organism evidence="3 4">
    <name type="scientific">Sedimentisphaera salicampi</name>
    <dbReference type="NCBI Taxonomy" id="1941349"/>
    <lineage>
        <taxon>Bacteria</taxon>
        <taxon>Pseudomonadati</taxon>
        <taxon>Planctomycetota</taxon>
        <taxon>Phycisphaerae</taxon>
        <taxon>Sedimentisphaerales</taxon>
        <taxon>Sedimentisphaeraceae</taxon>
        <taxon>Sedimentisphaera</taxon>
    </lineage>
</organism>
<dbReference type="InterPro" id="IPR049251">
    <property type="entry name" value="DUF6884"/>
</dbReference>
<dbReference type="InterPro" id="IPR056080">
    <property type="entry name" value="DUF7663"/>
</dbReference>
<protein>
    <submittedName>
        <fullName evidence="3">Uncharacterized protein</fullName>
    </submittedName>
</protein>
<evidence type="ECO:0000313" key="4">
    <source>
        <dbReference type="Proteomes" id="UP000193334"/>
    </source>
</evidence>
<dbReference type="RefSeq" id="WP_085756491.1">
    <property type="nucleotide sequence ID" value="NZ_CP021023.1"/>
</dbReference>
<dbReference type="AlphaFoldDB" id="A0A1W6LQ25"/>
<dbReference type="Proteomes" id="UP000193334">
    <property type="component" value="Chromosome"/>
</dbReference>